<protein>
    <recommendedName>
        <fullName evidence="5 8">Muconolactone Delta-isomerase</fullName>
        <shortName evidence="8">MIase</shortName>
        <ecNumber evidence="5 8">5.3.3.4</ecNumber>
    </recommendedName>
</protein>
<comment type="similarity">
    <text evidence="3 8">Belongs to the muconolactone Delta-isomerase family.</text>
</comment>
<dbReference type="GO" id="GO:0042952">
    <property type="term" value="P:beta-ketoadipate pathway"/>
    <property type="evidence" value="ECO:0007669"/>
    <property type="project" value="UniProtKB-UniPathway"/>
</dbReference>
<evidence type="ECO:0000313" key="11">
    <source>
        <dbReference type="Proteomes" id="UP000233786"/>
    </source>
</evidence>
<comment type="catalytic activity">
    <reaction evidence="1 8">
        <text>(S)-muconolactone = (4,5-dihydro-5-oxofuran-2-yl)-acetate</text>
        <dbReference type="Rhea" id="RHEA:12348"/>
        <dbReference type="ChEBI" id="CHEBI:58425"/>
        <dbReference type="ChEBI" id="CHEBI:58736"/>
        <dbReference type="EC" id="5.3.3.4"/>
    </reaction>
</comment>
<comment type="caution">
    <text evidence="10">The sequence shown here is derived from an EMBL/GenBank/DDBJ whole genome shotgun (WGS) entry which is preliminary data.</text>
</comment>
<reference evidence="10" key="1">
    <citation type="submission" date="2017-12" db="EMBL/GenBank/DDBJ databases">
        <title>Sequencing the genomes of 1000 Actinobacteria strains.</title>
        <authorList>
            <person name="Klenk H.-P."/>
        </authorList>
    </citation>
    <scope>NUCLEOTIDE SEQUENCE [LARGE SCALE GENOMIC DNA]</scope>
    <source>
        <strain evidence="10">DSM 44228</strain>
    </source>
</reference>
<comment type="subunit">
    <text evidence="4">Homodecamer.</text>
</comment>
<evidence type="ECO:0000256" key="5">
    <source>
        <dbReference type="ARBA" id="ARBA00012070"/>
    </source>
</evidence>
<dbReference type="EMBL" id="PJNB01000001">
    <property type="protein sequence ID" value="PKW18425.1"/>
    <property type="molecule type" value="Genomic_DNA"/>
</dbReference>
<dbReference type="RefSeq" id="WP_010309223.1">
    <property type="nucleotide sequence ID" value="NZ_CP061007.1"/>
</dbReference>
<dbReference type="AlphaFoldDB" id="A0A2N3Y6A8"/>
<dbReference type="UniPathway" id="UPA00157">
    <property type="reaction ID" value="UER00260"/>
</dbReference>
<keyword evidence="6 8" id="KW-0058">Aromatic hydrocarbons catabolism</keyword>
<evidence type="ECO:0000256" key="6">
    <source>
        <dbReference type="ARBA" id="ARBA00022797"/>
    </source>
</evidence>
<evidence type="ECO:0000256" key="2">
    <source>
        <dbReference type="ARBA" id="ARBA00005193"/>
    </source>
</evidence>
<evidence type="ECO:0000256" key="1">
    <source>
        <dbReference type="ARBA" id="ARBA00001739"/>
    </source>
</evidence>
<proteinExistence type="inferred from homology"/>
<dbReference type="EC" id="5.3.3.4" evidence="5 8"/>
<accession>A0A2N3Y6A8</accession>
<evidence type="ECO:0000256" key="4">
    <source>
        <dbReference type="ARBA" id="ARBA00011365"/>
    </source>
</evidence>
<evidence type="ECO:0000313" key="10">
    <source>
        <dbReference type="EMBL" id="PKW18425.1"/>
    </source>
</evidence>
<organism evidence="10 11">
    <name type="scientific">Saccharopolyspora spinosa</name>
    <dbReference type="NCBI Taxonomy" id="60894"/>
    <lineage>
        <taxon>Bacteria</taxon>
        <taxon>Bacillati</taxon>
        <taxon>Actinomycetota</taxon>
        <taxon>Actinomycetes</taxon>
        <taxon>Pseudonocardiales</taxon>
        <taxon>Pseudonocardiaceae</taxon>
        <taxon>Saccharopolyspora</taxon>
    </lineage>
</organism>
<evidence type="ECO:0000256" key="3">
    <source>
        <dbReference type="ARBA" id="ARBA00010882"/>
    </source>
</evidence>
<dbReference type="OrthoDB" id="2889526at2"/>
<keyword evidence="11" id="KW-1185">Reference proteome</keyword>
<dbReference type="SUPFAM" id="SSF54909">
    <property type="entry name" value="Dimeric alpha+beta barrel"/>
    <property type="match status" value="1"/>
</dbReference>
<dbReference type="Gene3D" id="3.30.70.1060">
    <property type="entry name" value="Dimeric alpha+beta barrel"/>
    <property type="match status" value="1"/>
</dbReference>
<name>A0A2N3Y6A8_SACSN</name>
<dbReference type="STRING" id="994479.GCA_000194155_04476"/>
<dbReference type="PIRSF" id="PIRSF001486">
    <property type="entry name" value="CatC"/>
    <property type="match status" value="1"/>
</dbReference>
<evidence type="ECO:0000259" key="9">
    <source>
        <dbReference type="Pfam" id="PF02426"/>
    </source>
</evidence>
<comment type="pathway">
    <text evidence="2 8">Aromatic compound metabolism; beta-ketoadipate pathway; 5-oxo-4,5-dihydro-2-furylacetate from catechol: step 3/3.</text>
</comment>
<sequence length="98" mass="11265">MKEFLVNIKIEWPRDLSADTIRQLSIDERKMAAERAAEGHLVRMWRVPGRRENWGLWRAEDATELHDIISALPVWPYMAVTVHPLATHPVDPVVSISA</sequence>
<dbReference type="InterPro" id="IPR011008">
    <property type="entry name" value="Dimeric_a/b-barrel"/>
</dbReference>
<evidence type="ECO:0000256" key="7">
    <source>
        <dbReference type="ARBA" id="ARBA00023235"/>
    </source>
</evidence>
<dbReference type="InterPro" id="IPR003464">
    <property type="entry name" value="Muconolactone_d_Isoase"/>
</dbReference>
<dbReference type="GO" id="GO:0016159">
    <property type="term" value="F:muconolactone delta-isomerase activity"/>
    <property type="evidence" value="ECO:0007669"/>
    <property type="project" value="UniProtKB-EC"/>
</dbReference>
<dbReference type="InterPro" id="IPR026029">
    <property type="entry name" value="MLI_dom"/>
</dbReference>
<feature type="domain" description="Muconolactone isomerase" evidence="9">
    <location>
        <begin position="3"/>
        <end position="90"/>
    </location>
</feature>
<evidence type="ECO:0000256" key="8">
    <source>
        <dbReference type="PIRNR" id="PIRNR001486"/>
    </source>
</evidence>
<keyword evidence="7 8" id="KW-0413">Isomerase</keyword>
<gene>
    <name evidence="10" type="ORF">A8926_6506</name>
</gene>
<dbReference type="Pfam" id="PF02426">
    <property type="entry name" value="MIase"/>
    <property type="match status" value="1"/>
</dbReference>
<dbReference type="Proteomes" id="UP000233786">
    <property type="component" value="Unassembled WGS sequence"/>
</dbReference>